<evidence type="ECO:0000313" key="2">
    <source>
        <dbReference type="Proteomes" id="UP000829829"/>
    </source>
</evidence>
<protein>
    <submittedName>
        <fullName evidence="1">Uncharacterized protein</fullName>
    </submittedName>
</protein>
<dbReference type="Gene3D" id="3.30.530.20">
    <property type="match status" value="1"/>
</dbReference>
<proteinExistence type="predicted"/>
<reference evidence="1" key="1">
    <citation type="submission" date="2022-02" db="EMBL/GenBank/DDBJ databases">
        <title>The genetically variable rfb locus in Leptospira is a mobile cassette and a molecular signature of serovar identity.</title>
        <authorList>
            <person name="Nieves C."/>
            <person name="Vincent A.T."/>
            <person name="Zarantonelli L."/>
            <person name="Picardeau M."/>
            <person name="Veyrier F.J."/>
            <person name="Buschiazzo A."/>
        </authorList>
    </citation>
    <scope>NUCLEOTIDE SEQUENCE</scope>
    <source>
        <strain evidence="1">IP1512017</strain>
    </source>
</reference>
<dbReference type="InterPro" id="IPR023393">
    <property type="entry name" value="START-like_dom_sf"/>
</dbReference>
<dbReference type="AlphaFoldDB" id="A0A9Q8R904"/>
<dbReference type="EMBL" id="CP091957">
    <property type="protein sequence ID" value="UOG56202.1"/>
    <property type="molecule type" value="Genomic_DNA"/>
</dbReference>
<dbReference type="SUPFAM" id="SSF55961">
    <property type="entry name" value="Bet v1-like"/>
    <property type="match status" value="1"/>
</dbReference>
<sequence>MITTTVTFLVSYSLDDTFGFVADFRNLIYWGDKISNVSPVSSKNGNNFPIYEVLYSFGPFKLKANYSAREWIPNSRMIMEIQSSLMDQRDIYTFQITDRGTKITFTNHSKLKFPYQFVEKIFASGIRGRIYKEMKQLQNCLYQNESGFPKHFQIIRI</sequence>
<name>A0A9Q8R904_9LEPT</name>
<evidence type="ECO:0000313" key="1">
    <source>
        <dbReference type="EMBL" id="UOG56202.1"/>
    </source>
</evidence>
<dbReference type="RefSeq" id="WP_002154971.1">
    <property type="nucleotide sequence ID" value="NZ_CP091928.1"/>
</dbReference>
<organism evidence="1 2">
    <name type="scientific">Leptospira noguchii</name>
    <dbReference type="NCBI Taxonomy" id="28182"/>
    <lineage>
        <taxon>Bacteria</taxon>
        <taxon>Pseudomonadati</taxon>
        <taxon>Spirochaetota</taxon>
        <taxon>Spirochaetia</taxon>
        <taxon>Leptospirales</taxon>
        <taxon>Leptospiraceae</taxon>
        <taxon>Leptospira</taxon>
    </lineage>
</organism>
<dbReference type="Proteomes" id="UP000829829">
    <property type="component" value="Chromosome 1"/>
</dbReference>
<gene>
    <name evidence="1" type="ORF">MAL03_15430</name>
</gene>
<dbReference type="NCBIfam" id="NF047582">
    <property type="entry name" value="LIC13081_fam"/>
    <property type="match status" value="1"/>
</dbReference>
<accession>A0A9Q8R904</accession>